<feature type="region of interest" description="Disordered" evidence="1">
    <location>
        <begin position="1"/>
        <end position="39"/>
    </location>
</feature>
<protein>
    <submittedName>
        <fullName evidence="2">Uncharacterized protein</fullName>
    </submittedName>
</protein>
<name>A0A9D3WXQ9_9SAUR</name>
<sequence>MFSPQVAKSEAAGRAAGRGMQESRTGEAIGGHTHTARTRHTVRALGVQRMCRHRGSWRRRRRRRRSVLPPPPPLLLAAGARRVLVPLLVPSCRRRRSGLFWGRRPGRGWWREREKGCR</sequence>
<evidence type="ECO:0000313" key="3">
    <source>
        <dbReference type="Proteomes" id="UP000827986"/>
    </source>
</evidence>
<keyword evidence="3" id="KW-1185">Reference proteome</keyword>
<accession>A0A9D3WXQ9</accession>
<dbReference type="AlphaFoldDB" id="A0A9D3WXQ9"/>
<comment type="caution">
    <text evidence="2">The sequence shown here is derived from an EMBL/GenBank/DDBJ whole genome shotgun (WGS) entry which is preliminary data.</text>
</comment>
<feature type="compositionally biased region" description="Basic residues" evidence="1">
    <location>
        <begin position="53"/>
        <end position="66"/>
    </location>
</feature>
<dbReference type="Proteomes" id="UP000827986">
    <property type="component" value="Unassembled WGS sequence"/>
</dbReference>
<evidence type="ECO:0000313" key="2">
    <source>
        <dbReference type="EMBL" id="KAH1169283.1"/>
    </source>
</evidence>
<evidence type="ECO:0000256" key="1">
    <source>
        <dbReference type="SAM" id="MobiDB-lite"/>
    </source>
</evidence>
<dbReference type="EMBL" id="JAHDVG010000485">
    <property type="protein sequence ID" value="KAH1169283.1"/>
    <property type="molecule type" value="Genomic_DNA"/>
</dbReference>
<reference evidence="2" key="1">
    <citation type="submission" date="2021-09" db="EMBL/GenBank/DDBJ databases">
        <title>The genome of Mauremys mutica provides insights into the evolution of semi-aquatic lifestyle.</title>
        <authorList>
            <person name="Gong S."/>
            <person name="Gao Y."/>
        </authorList>
    </citation>
    <scope>NUCLEOTIDE SEQUENCE</scope>
    <source>
        <strain evidence="2">MM-2020</strain>
        <tissue evidence="2">Muscle</tissue>
    </source>
</reference>
<feature type="region of interest" description="Disordered" evidence="1">
    <location>
        <begin position="53"/>
        <end position="73"/>
    </location>
</feature>
<organism evidence="2 3">
    <name type="scientific">Mauremys mutica</name>
    <name type="common">yellowpond turtle</name>
    <dbReference type="NCBI Taxonomy" id="74926"/>
    <lineage>
        <taxon>Eukaryota</taxon>
        <taxon>Metazoa</taxon>
        <taxon>Chordata</taxon>
        <taxon>Craniata</taxon>
        <taxon>Vertebrata</taxon>
        <taxon>Euteleostomi</taxon>
        <taxon>Archelosauria</taxon>
        <taxon>Testudinata</taxon>
        <taxon>Testudines</taxon>
        <taxon>Cryptodira</taxon>
        <taxon>Durocryptodira</taxon>
        <taxon>Testudinoidea</taxon>
        <taxon>Geoemydidae</taxon>
        <taxon>Geoemydinae</taxon>
        <taxon>Mauremys</taxon>
    </lineage>
</organism>
<gene>
    <name evidence="2" type="ORF">KIL84_013873</name>
</gene>
<proteinExistence type="predicted"/>